<protein>
    <submittedName>
        <fullName evidence="4">Galactose oxidase</fullName>
    </submittedName>
</protein>
<dbReference type="InterPro" id="IPR013783">
    <property type="entry name" value="Ig-like_fold"/>
</dbReference>
<dbReference type="InterPro" id="IPR037293">
    <property type="entry name" value="Gal_Oxidase_central_sf"/>
</dbReference>
<evidence type="ECO:0000259" key="3">
    <source>
        <dbReference type="Pfam" id="PF09118"/>
    </source>
</evidence>
<dbReference type="RefSeq" id="WP_169263841.1">
    <property type="nucleotide sequence ID" value="NZ_CAWOXK010000001.1"/>
</dbReference>
<dbReference type="Proteomes" id="UP000503129">
    <property type="component" value="Chromosome"/>
</dbReference>
<dbReference type="CDD" id="cd02851">
    <property type="entry name" value="E_set_GO_C"/>
    <property type="match status" value="1"/>
</dbReference>
<dbReference type="InterPro" id="IPR015202">
    <property type="entry name" value="GO-like_E_set"/>
</dbReference>
<dbReference type="Gene3D" id="2.60.40.10">
    <property type="entry name" value="Immunoglobulins"/>
    <property type="match status" value="1"/>
</dbReference>
<dbReference type="SUPFAM" id="SSF50965">
    <property type="entry name" value="Galactose oxidase, central domain"/>
    <property type="match status" value="1"/>
</dbReference>
<proteinExistence type="predicted"/>
<sequence>MPWQVLSYNCPINPVHAALLNTGKVLFFAGSGNDPNNVANSALGAALWDVSNGTFLRPKIPLDNAGNPIDVFCAAQSFLSNGKLLVAGGTIQYDPFFGETAAFTFDPRTQAWTRVASMNRGRWYPTVLTLGSGRIFAISGLDVNGNLDTNPEIFSGSSWTIFSQPTSSFALYAHLFLLSTGKIFYSGAQLGGNNGLSPTILTLPSRFNRPITEQSVFGLQQSDYGNQSASVLLPPAQDQKVMIIGGGNDSGMATNRVNIINLNPSSPTYTAAPSLLNARMHHNAVLLPDRTVFVCNGSRMNEDIGQSTLPAEIYNPATNTWTAVETPNVNGRVYHSVALLLPDGRVVTAGGNPERGSYESRIEIYSPAYMSQTRPTIQSAPQLVGYGGRITIQTPQAASIKWVHLIRPMATTHGLDTEQRLVDLPINSRTNSSLSVTATSNRNLAPPGYYMMFITNNNNVPSVARWIQLI</sequence>
<dbReference type="InterPro" id="IPR011043">
    <property type="entry name" value="Gal_Oxase/kelch_b-propeller"/>
</dbReference>
<organism evidence="4 5">
    <name type="scientific">Brasilonema sennae CENA114</name>
    <dbReference type="NCBI Taxonomy" id="415709"/>
    <lineage>
        <taxon>Bacteria</taxon>
        <taxon>Bacillati</taxon>
        <taxon>Cyanobacteriota</taxon>
        <taxon>Cyanophyceae</taxon>
        <taxon>Nostocales</taxon>
        <taxon>Scytonemataceae</taxon>
        <taxon>Brasilonema</taxon>
        <taxon>Bromeliae group (in: Brasilonema)</taxon>
    </lineage>
</organism>
<gene>
    <name evidence="4" type="ORF">DP114_16575</name>
</gene>
<evidence type="ECO:0000313" key="4">
    <source>
        <dbReference type="EMBL" id="QDL09306.1"/>
    </source>
</evidence>
<name>A0A856MK38_9CYAN</name>
<dbReference type="Pfam" id="PF09118">
    <property type="entry name" value="GO-like_E_set"/>
    <property type="match status" value="1"/>
</dbReference>
<dbReference type="SUPFAM" id="SSF81296">
    <property type="entry name" value="E set domains"/>
    <property type="match status" value="1"/>
</dbReference>
<feature type="domain" description="Galactose oxidase-like Early set" evidence="3">
    <location>
        <begin position="374"/>
        <end position="468"/>
    </location>
</feature>
<dbReference type="SMART" id="SM00612">
    <property type="entry name" value="Kelch"/>
    <property type="match status" value="3"/>
</dbReference>
<accession>A0A856MK38</accession>
<dbReference type="KEGG" id="bsen:DP114_16575"/>
<dbReference type="Gene3D" id="2.130.10.80">
    <property type="entry name" value="Galactose oxidase/kelch, beta-propeller"/>
    <property type="match status" value="1"/>
</dbReference>
<dbReference type="InterPro" id="IPR006652">
    <property type="entry name" value="Kelch_1"/>
</dbReference>
<evidence type="ECO:0000313" key="5">
    <source>
        <dbReference type="Proteomes" id="UP000503129"/>
    </source>
</evidence>
<dbReference type="PANTHER" id="PTHR32208:SF21">
    <property type="entry name" value="LOW QUALITY PROTEIN: ALDEHYDE OXIDASE GLOX-LIKE"/>
    <property type="match status" value="1"/>
</dbReference>
<reference evidence="4 5" key="1">
    <citation type="submission" date="2018-06" db="EMBL/GenBank/DDBJ databases">
        <title>Comparative genomics of Brasilonema spp. strains.</title>
        <authorList>
            <person name="Alvarenga D.O."/>
            <person name="Fiore M.F."/>
            <person name="Varani A.M."/>
        </authorList>
    </citation>
    <scope>NUCLEOTIDE SEQUENCE [LARGE SCALE GENOMIC DNA]</scope>
    <source>
        <strain evidence="4 5">CENA114</strain>
    </source>
</reference>
<dbReference type="InterPro" id="IPR009880">
    <property type="entry name" value="Glyoxal_oxidase_N"/>
</dbReference>
<dbReference type="InterPro" id="IPR014756">
    <property type="entry name" value="Ig_E-set"/>
</dbReference>
<evidence type="ECO:0000256" key="1">
    <source>
        <dbReference type="ARBA" id="ARBA00022729"/>
    </source>
</evidence>
<dbReference type="Pfam" id="PF07250">
    <property type="entry name" value="Glyoxal_oxid_N"/>
    <property type="match status" value="1"/>
</dbReference>
<dbReference type="EMBL" id="CP030118">
    <property type="protein sequence ID" value="QDL09306.1"/>
    <property type="molecule type" value="Genomic_DNA"/>
</dbReference>
<dbReference type="PANTHER" id="PTHR32208">
    <property type="entry name" value="SECRETED PROTEIN-RELATED"/>
    <property type="match status" value="1"/>
</dbReference>
<keyword evidence="5" id="KW-1185">Reference proteome</keyword>
<dbReference type="AlphaFoldDB" id="A0A856MK38"/>
<keyword evidence="1" id="KW-0732">Signal</keyword>
<evidence type="ECO:0000259" key="2">
    <source>
        <dbReference type="Pfam" id="PF07250"/>
    </source>
</evidence>
<feature type="domain" description="Glyoxal oxidase N-terminal" evidence="2">
    <location>
        <begin position="70"/>
        <end position="356"/>
    </location>
</feature>